<reference evidence="2" key="1">
    <citation type="journal article" date="2020" name="Nature">
        <title>Giant virus diversity and host interactions through global metagenomics.</title>
        <authorList>
            <person name="Schulz F."/>
            <person name="Roux S."/>
            <person name="Paez-Espino D."/>
            <person name="Jungbluth S."/>
            <person name="Walsh D.A."/>
            <person name="Denef V.J."/>
            <person name="McMahon K.D."/>
            <person name="Konstantinidis K.T."/>
            <person name="Eloe-Fadrosh E.A."/>
            <person name="Kyrpides N.C."/>
            <person name="Woyke T."/>
        </authorList>
    </citation>
    <scope>NUCLEOTIDE SEQUENCE</scope>
    <source>
        <strain evidence="2">GVMAG-M-3300023179-63</strain>
    </source>
</reference>
<dbReference type="AlphaFoldDB" id="A0A6C0H3S6"/>
<organism evidence="2">
    <name type="scientific">viral metagenome</name>
    <dbReference type="NCBI Taxonomy" id="1070528"/>
    <lineage>
        <taxon>unclassified sequences</taxon>
        <taxon>metagenomes</taxon>
        <taxon>organismal metagenomes</taxon>
    </lineage>
</organism>
<protein>
    <recommendedName>
        <fullName evidence="1">DUF5824 domain-containing protein</fullName>
    </recommendedName>
</protein>
<evidence type="ECO:0000259" key="1">
    <source>
        <dbReference type="Pfam" id="PF19141"/>
    </source>
</evidence>
<dbReference type="EMBL" id="MN739865">
    <property type="protein sequence ID" value="QHT75222.1"/>
    <property type="molecule type" value="Genomic_DNA"/>
</dbReference>
<evidence type="ECO:0000313" key="2">
    <source>
        <dbReference type="EMBL" id="QHT75222.1"/>
    </source>
</evidence>
<sequence length="162" mass="18292">MNIPIKYLPKHITKKDKKIIANELKKSRKAYKKNNYYTRKSIDSYKSKPSQHILNVKKIYNLNKLVINTNLSKKTGCSINSLRKIVSKGQGAYYSSGSRPNQSSHSWGLARLASSISGGKASAIDYKILENGCIKSSKALKLAKKAKLKYKYGTHRVRKTKL</sequence>
<dbReference type="Pfam" id="PF19141">
    <property type="entry name" value="DUF5824"/>
    <property type="match status" value="1"/>
</dbReference>
<proteinExistence type="predicted"/>
<name>A0A6C0H3S6_9ZZZZ</name>
<accession>A0A6C0H3S6</accession>
<feature type="domain" description="DUF5824" evidence="1">
    <location>
        <begin position="23"/>
        <end position="122"/>
    </location>
</feature>
<dbReference type="InterPro" id="IPR043862">
    <property type="entry name" value="DUF5824"/>
</dbReference>